<organism evidence="2 3">
    <name type="scientific">[Clostridium] leptum DSM 753</name>
    <dbReference type="NCBI Taxonomy" id="428125"/>
    <lineage>
        <taxon>Bacteria</taxon>
        <taxon>Bacillati</taxon>
        <taxon>Bacillota</taxon>
        <taxon>Clostridia</taxon>
        <taxon>Eubacteriales</taxon>
        <taxon>Oscillospiraceae</taxon>
        <taxon>Oscillospiraceae incertae sedis</taxon>
    </lineage>
</organism>
<sequence length="34" mass="3861">MKESLPSAASRQKIRLKALRCHPLSRTQQNRASP</sequence>
<name>A7VYD1_9FIRM</name>
<accession>A7VYD1</accession>
<reference evidence="2 3" key="2">
    <citation type="submission" date="2007-08" db="EMBL/GenBank/DDBJ databases">
        <authorList>
            <person name="Fulton L."/>
            <person name="Clifton S."/>
            <person name="Fulton B."/>
            <person name="Xu J."/>
            <person name="Minx P."/>
            <person name="Pepin K.H."/>
            <person name="Johnson M."/>
            <person name="Thiruvilangam P."/>
            <person name="Bhonagiri V."/>
            <person name="Nash W.E."/>
            <person name="Wang C."/>
            <person name="Mardis E.R."/>
            <person name="Wilson R.K."/>
        </authorList>
    </citation>
    <scope>NUCLEOTIDE SEQUENCE [LARGE SCALE GENOMIC DNA]</scope>
    <source>
        <strain evidence="2 3">DSM 753</strain>
    </source>
</reference>
<dbReference type="AlphaFoldDB" id="A7VYD1"/>
<feature type="region of interest" description="Disordered" evidence="1">
    <location>
        <begin position="1"/>
        <end position="34"/>
    </location>
</feature>
<evidence type="ECO:0000313" key="2">
    <source>
        <dbReference type="EMBL" id="EDO59559.1"/>
    </source>
</evidence>
<dbReference type="HOGENOM" id="CLU_3373062_0_0_9"/>
<dbReference type="Proteomes" id="UP000003490">
    <property type="component" value="Unassembled WGS sequence"/>
</dbReference>
<comment type="caution">
    <text evidence="2">The sequence shown here is derived from an EMBL/GenBank/DDBJ whole genome shotgun (WGS) entry which is preliminary data.</text>
</comment>
<gene>
    <name evidence="2" type="ORF">CLOLEP_03609</name>
</gene>
<proteinExistence type="predicted"/>
<feature type="compositionally biased region" description="Polar residues" evidence="1">
    <location>
        <begin position="25"/>
        <end position="34"/>
    </location>
</feature>
<reference evidence="2 3" key="1">
    <citation type="submission" date="2007-08" db="EMBL/GenBank/DDBJ databases">
        <title>Draft genome sequence of Clostridium leptum (DSM 753).</title>
        <authorList>
            <person name="Sudarsanam P."/>
            <person name="Ley R."/>
            <person name="Guruge J."/>
            <person name="Turnbaugh P.J."/>
            <person name="Mahowald M."/>
            <person name="Liep D."/>
            <person name="Gordon J."/>
        </authorList>
    </citation>
    <scope>NUCLEOTIDE SEQUENCE [LARGE SCALE GENOMIC DNA]</scope>
    <source>
        <strain evidence="2 3">DSM 753</strain>
    </source>
</reference>
<dbReference type="EMBL" id="ABCB02000021">
    <property type="protein sequence ID" value="EDO59559.1"/>
    <property type="molecule type" value="Genomic_DNA"/>
</dbReference>
<protein>
    <submittedName>
        <fullName evidence="2">Uncharacterized protein</fullName>
    </submittedName>
</protein>
<evidence type="ECO:0000313" key="3">
    <source>
        <dbReference type="Proteomes" id="UP000003490"/>
    </source>
</evidence>
<evidence type="ECO:0000256" key="1">
    <source>
        <dbReference type="SAM" id="MobiDB-lite"/>
    </source>
</evidence>